<name>A0A4C1WC52_EUMVA</name>
<accession>A0A4C1WC52</accession>
<sequence length="70" mass="7710">MAWVDHGDTTLSQNTDVKLQLPLLPLVRYFIPSYKHGDTIAAPPGLLMFMGGGDQEHLLAHMLVAPLKMP</sequence>
<reference evidence="1 2" key="1">
    <citation type="journal article" date="2019" name="Commun. Biol.">
        <title>The bagworm genome reveals a unique fibroin gene that provides high tensile strength.</title>
        <authorList>
            <person name="Kono N."/>
            <person name="Nakamura H."/>
            <person name="Ohtoshi R."/>
            <person name="Tomita M."/>
            <person name="Numata K."/>
            <person name="Arakawa K."/>
        </authorList>
    </citation>
    <scope>NUCLEOTIDE SEQUENCE [LARGE SCALE GENOMIC DNA]</scope>
</reference>
<comment type="caution">
    <text evidence="1">The sequence shown here is derived from an EMBL/GenBank/DDBJ whole genome shotgun (WGS) entry which is preliminary data.</text>
</comment>
<evidence type="ECO:0000313" key="2">
    <source>
        <dbReference type="Proteomes" id="UP000299102"/>
    </source>
</evidence>
<protein>
    <submittedName>
        <fullName evidence="1">Uncharacterized protein</fullName>
    </submittedName>
</protein>
<dbReference type="Proteomes" id="UP000299102">
    <property type="component" value="Unassembled WGS sequence"/>
</dbReference>
<organism evidence="1 2">
    <name type="scientific">Eumeta variegata</name>
    <name type="common">Bagworm moth</name>
    <name type="synonym">Eumeta japonica</name>
    <dbReference type="NCBI Taxonomy" id="151549"/>
    <lineage>
        <taxon>Eukaryota</taxon>
        <taxon>Metazoa</taxon>
        <taxon>Ecdysozoa</taxon>
        <taxon>Arthropoda</taxon>
        <taxon>Hexapoda</taxon>
        <taxon>Insecta</taxon>
        <taxon>Pterygota</taxon>
        <taxon>Neoptera</taxon>
        <taxon>Endopterygota</taxon>
        <taxon>Lepidoptera</taxon>
        <taxon>Glossata</taxon>
        <taxon>Ditrysia</taxon>
        <taxon>Tineoidea</taxon>
        <taxon>Psychidae</taxon>
        <taxon>Oiketicinae</taxon>
        <taxon>Eumeta</taxon>
    </lineage>
</organism>
<proteinExistence type="predicted"/>
<dbReference type="EMBL" id="BGZK01000508">
    <property type="protein sequence ID" value="GBP47734.1"/>
    <property type="molecule type" value="Genomic_DNA"/>
</dbReference>
<keyword evidence="2" id="KW-1185">Reference proteome</keyword>
<dbReference type="AlphaFoldDB" id="A0A4C1WC52"/>
<gene>
    <name evidence="1" type="ORF">EVAR_14266_1</name>
</gene>
<evidence type="ECO:0000313" key="1">
    <source>
        <dbReference type="EMBL" id="GBP47734.1"/>
    </source>
</evidence>